<proteinExistence type="predicted"/>
<dbReference type="OrthoDB" id="7872927at2"/>
<dbReference type="AlphaFoldDB" id="A0A132BXC8"/>
<sequence length="124" mass="13201">MNSISVDTGVYRMMQGHLSGQTQENSDRLAREEARKPVAAAETNWVDASRAFETRTSAAPISSLVPIAETADPIRSGDITQMNAGSTDMARYVQSVIEGSVNGPVPMSALIAKQNYETALKAAA</sequence>
<dbReference type="Proteomes" id="UP000068382">
    <property type="component" value="Unassembled WGS sequence"/>
</dbReference>
<organism evidence="2 3">
    <name type="scientific">Tritonibacter horizontis</name>
    <dbReference type="NCBI Taxonomy" id="1768241"/>
    <lineage>
        <taxon>Bacteria</taxon>
        <taxon>Pseudomonadati</taxon>
        <taxon>Pseudomonadota</taxon>
        <taxon>Alphaproteobacteria</taxon>
        <taxon>Rhodobacterales</taxon>
        <taxon>Paracoccaceae</taxon>
        <taxon>Tritonibacter</taxon>
    </lineage>
</organism>
<evidence type="ECO:0000256" key="1">
    <source>
        <dbReference type="SAM" id="MobiDB-lite"/>
    </source>
</evidence>
<feature type="region of interest" description="Disordered" evidence="1">
    <location>
        <begin position="15"/>
        <end position="36"/>
    </location>
</feature>
<name>A0A132BXC8_9RHOB</name>
<gene>
    <name evidence="2" type="ORF">TRIHO_27040</name>
</gene>
<dbReference type="EMBL" id="LPUY01000075">
    <property type="protein sequence ID" value="KUP92400.1"/>
    <property type="molecule type" value="Genomic_DNA"/>
</dbReference>
<keyword evidence="3" id="KW-1185">Reference proteome</keyword>
<evidence type="ECO:0000313" key="3">
    <source>
        <dbReference type="Proteomes" id="UP000068382"/>
    </source>
</evidence>
<comment type="caution">
    <text evidence="2">The sequence shown here is derived from an EMBL/GenBank/DDBJ whole genome shotgun (WGS) entry which is preliminary data.</text>
</comment>
<feature type="compositionally biased region" description="Basic and acidic residues" evidence="1">
    <location>
        <begin position="25"/>
        <end position="36"/>
    </location>
</feature>
<reference evidence="2 3" key="1">
    <citation type="submission" date="2015-12" db="EMBL/GenBank/DDBJ databases">
        <title>Genome sequence of the marine Rhodobacteraceae strain O3.65, Candidatus Tritonibacter horizontis.</title>
        <authorList>
            <person name="Poehlein A."/>
            <person name="Giebel H.A."/>
            <person name="Voget S."/>
            <person name="Brinkhoff T."/>
        </authorList>
    </citation>
    <scope>NUCLEOTIDE SEQUENCE [LARGE SCALE GENOMIC DNA]</scope>
    <source>
        <strain evidence="2 3">O3.65</strain>
    </source>
</reference>
<evidence type="ECO:0000313" key="2">
    <source>
        <dbReference type="EMBL" id="KUP92400.1"/>
    </source>
</evidence>
<accession>A0A132BXC8</accession>
<dbReference type="RefSeq" id="WP_068244590.1">
    <property type="nucleotide sequence ID" value="NZ_LPUY01000075.1"/>
</dbReference>
<protein>
    <submittedName>
        <fullName evidence="2">Uncharacterized protein</fullName>
    </submittedName>
</protein>